<accession>A0A4R5A605</accession>
<keyword evidence="3" id="KW-1185">Reference proteome</keyword>
<dbReference type="AlphaFoldDB" id="A0A4R5A605"/>
<reference evidence="2 3" key="1">
    <citation type="submission" date="2019-03" db="EMBL/GenBank/DDBJ databases">
        <title>Draft genome sequences of novel Actinobacteria.</title>
        <authorList>
            <person name="Sahin N."/>
            <person name="Ay H."/>
            <person name="Saygin H."/>
        </authorList>
    </citation>
    <scope>NUCLEOTIDE SEQUENCE [LARGE SCALE GENOMIC DNA]</scope>
    <source>
        <strain evidence="2 3">H3C3</strain>
    </source>
</reference>
<comment type="caution">
    <text evidence="2">The sequence shown here is derived from an EMBL/GenBank/DDBJ whole genome shotgun (WGS) entry which is preliminary data.</text>
</comment>
<keyword evidence="1" id="KW-0472">Membrane</keyword>
<organism evidence="2 3">
    <name type="scientific">Actinomadura rubrisoli</name>
    <dbReference type="NCBI Taxonomy" id="2530368"/>
    <lineage>
        <taxon>Bacteria</taxon>
        <taxon>Bacillati</taxon>
        <taxon>Actinomycetota</taxon>
        <taxon>Actinomycetes</taxon>
        <taxon>Streptosporangiales</taxon>
        <taxon>Thermomonosporaceae</taxon>
        <taxon>Actinomadura</taxon>
    </lineage>
</organism>
<proteinExistence type="predicted"/>
<dbReference type="RefSeq" id="WP_131902736.1">
    <property type="nucleotide sequence ID" value="NZ_SMKU01000395.1"/>
</dbReference>
<protein>
    <submittedName>
        <fullName evidence="2">DUF4239 domain-containing protein</fullName>
    </submittedName>
</protein>
<sequence>MFYWIYDLPNWLLFAIFTGTAVAIAWLGLWTLRPVMRALFAKEAEGDRNGLIELVLTGTGLFYGLLLGLIAAATYSTYSEADITVGAEATALGALYRDVSSYPEPARARLRADVEGYTRYIITEAWPQQRRGVVPERGVALTDQLQAHLTAFEPKTPGQEAIHAEALRQYNTFVEKRRLRLGAVTAGLPAPLWWVLALGAVINLALVCMLEVKAIAAHLLISALFAVFVAMMIFLIAVMDHPFRGEFSIAPDDFELMQTTLFHE</sequence>
<evidence type="ECO:0000313" key="2">
    <source>
        <dbReference type="EMBL" id="TDD66064.1"/>
    </source>
</evidence>
<feature type="transmembrane region" description="Helical" evidence="1">
    <location>
        <begin position="192"/>
        <end position="212"/>
    </location>
</feature>
<dbReference type="InterPro" id="IPR025333">
    <property type="entry name" value="DUF4239"/>
</dbReference>
<feature type="transmembrane region" description="Helical" evidence="1">
    <location>
        <begin position="219"/>
        <end position="239"/>
    </location>
</feature>
<dbReference type="Proteomes" id="UP000294513">
    <property type="component" value="Unassembled WGS sequence"/>
</dbReference>
<name>A0A4R5A605_9ACTN</name>
<gene>
    <name evidence="2" type="ORF">E1298_40760</name>
</gene>
<evidence type="ECO:0000313" key="3">
    <source>
        <dbReference type="Proteomes" id="UP000294513"/>
    </source>
</evidence>
<evidence type="ECO:0000256" key="1">
    <source>
        <dbReference type="SAM" id="Phobius"/>
    </source>
</evidence>
<keyword evidence="1" id="KW-0812">Transmembrane</keyword>
<keyword evidence="1" id="KW-1133">Transmembrane helix</keyword>
<feature type="transmembrane region" description="Helical" evidence="1">
    <location>
        <begin position="51"/>
        <end position="75"/>
    </location>
</feature>
<dbReference type="Pfam" id="PF14023">
    <property type="entry name" value="Bestrophin-like"/>
    <property type="match status" value="1"/>
</dbReference>
<dbReference type="OrthoDB" id="940913at2"/>
<feature type="transmembrane region" description="Helical" evidence="1">
    <location>
        <begin position="12"/>
        <end position="30"/>
    </location>
</feature>
<dbReference type="EMBL" id="SMKU01000395">
    <property type="protein sequence ID" value="TDD66064.1"/>
    <property type="molecule type" value="Genomic_DNA"/>
</dbReference>